<sequence length="179" mass="20095">MQVHFVLVVLLLATAAFAQEIDTTTESMSDVTKGLLVCLKSTAKDAIDATCQSTKDFLKRLSPNENLEEAFDKIDGRFRELNASLNELFDEVMAERNACERRAQESLRPTFCNSRARTSYSFGTAKHVASFASDLIKTIINAKIKYNSENVFRNIYVFVRENVKQINSSLKAGVGCFFN</sequence>
<feature type="chain" id="PRO_5010718025" evidence="1">
    <location>
        <begin position="19"/>
        <end position="179"/>
    </location>
</feature>
<feature type="signal peptide" evidence="1">
    <location>
        <begin position="1"/>
        <end position="18"/>
    </location>
</feature>
<keyword evidence="3" id="KW-1185">Reference proteome</keyword>
<dbReference type="EMBL" id="MNPL01017785">
    <property type="protein sequence ID" value="OQR70358.1"/>
    <property type="molecule type" value="Genomic_DNA"/>
</dbReference>
<organism evidence="2 3">
    <name type="scientific">Tropilaelaps mercedesae</name>
    <dbReference type="NCBI Taxonomy" id="418985"/>
    <lineage>
        <taxon>Eukaryota</taxon>
        <taxon>Metazoa</taxon>
        <taxon>Ecdysozoa</taxon>
        <taxon>Arthropoda</taxon>
        <taxon>Chelicerata</taxon>
        <taxon>Arachnida</taxon>
        <taxon>Acari</taxon>
        <taxon>Parasitiformes</taxon>
        <taxon>Mesostigmata</taxon>
        <taxon>Gamasina</taxon>
        <taxon>Dermanyssoidea</taxon>
        <taxon>Laelapidae</taxon>
        <taxon>Tropilaelaps</taxon>
    </lineage>
</organism>
<comment type="caution">
    <text evidence="2">The sequence shown here is derived from an EMBL/GenBank/DDBJ whole genome shotgun (WGS) entry which is preliminary data.</text>
</comment>
<name>A0A1V9XAG9_9ACAR</name>
<dbReference type="InParanoid" id="A0A1V9XAG9"/>
<evidence type="ECO:0000313" key="2">
    <source>
        <dbReference type="EMBL" id="OQR70358.1"/>
    </source>
</evidence>
<dbReference type="AlphaFoldDB" id="A0A1V9XAG9"/>
<gene>
    <name evidence="2" type="ORF">BIW11_11677</name>
</gene>
<proteinExistence type="predicted"/>
<dbReference type="Proteomes" id="UP000192247">
    <property type="component" value="Unassembled WGS sequence"/>
</dbReference>
<keyword evidence="1" id="KW-0732">Signal</keyword>
<evidence type="ECO:0000256" key="1">
    <source>
        <dbReference type="SAM" id="SignalP"/>
    </source>
</evidence>
<accession>A0A1V9XAG9</accession>
<reference evidence="2 3" key="1">
    <citation type="journal article" date="2017" name="Gigascience">
        <title>Draft genome of the honey bee ectoparasitic mite, Tropilaelaps mercedesae, is shaped by the parasitic life history.</title>
        <authorList>
            <person name="Dong X."/>
            <person name="Armstrong S.D."/>
            <person name="Xia D."/>
            <person name="Makepeace B.L."/>
            <person name="Darby A.C."/>
            <person name="Kadowaki T."/>
        </authorList>
    </citation>
    <scope>NUCLEOTIDE SEQUENCE [LARGE SCALE GENOMIC DNA]</scope>
    <source>
        <strain evidence="2">Wuxi-XJTLU</strain>
    </source>
</reference>
<evidence type="ECO:0000313" key="3">
    <source>
        <dbReference type="Proteomes" id="UP000192247"/>
    </source>
</evidence>
<protein>
    <submittedName>
        <fullName evidence="2">Uncharacterized protein</fullName>
    </submittedName>
</protein>